<dbReference type="GO" id="GO:0031012">
    <property type="term" value="C:extracellular matrix"/>
    <property type="evidence" value="ECO:0007669"/>
    <property type="project" value="TreeGrafter"/>
</dbReference>
<sequence length="494" mass="55599">MPHRPSSPMIYTLGLLLYVMVASPGITSADDILVVFNVEEKLPVQKTNKNFLNVAIDTSQMMKNFSNIDIRDDKLVKLMKPLAPGYLRIGGNMASSLLFDPNVTITLYSDADYEMRKEFTMSATVWDDLNNLAKRSGLKILFDLNYLTRLDGDKWDPSNAEELIKYSAKRNYSLDWELGNEPNLYPKHFNYTPKPEQMAEDFSTCRNLLNSYPIYNTSLLVGPATTRPTTMTTPASKILSGFVKHGKDYVDAVTWHHYYFDGREANISHFMNPDVFNLLDTQITNSKEILKEAGAKKKSMWLGETSSAFGGGAPGLSNTFVATFIWLDKLGLAARQGIDLVIRQALFGGNYSLLDSDLNPLPDWWLSIIYKKLVGRRVAPCKIFAPAEVRLYCHCARKVFQGTKSVVLFGLNVKDSAENVKISEYAGDVWEYRLSAKYLTSKKMQLNDKTLSVTSDGILSRISPVKIKSNNLKIHGHSLVFWIIPMELASCSLE</sequence>
<dbReference type="PANTHER" id="PTHR46145">
    <property type="entry name" value="HEPARANASE"/>
    <property type="match status" value="1"/>
</dbReference>
<feature type="signal peptide" evidence="2">
    <location>
        <begin position="1"/>
        <end position="29"/>
    </location>
</feature>
<dbReference type="PANTHER" id="PTHR46145:SF4">
    <property type="entry name" value="HEPARANASE"/>
    <property type="match status" value="1"/>
</dbReference>
<dbReference type="GO" id="GO:0016020">
    <property type="term" value="C:membrane"/>
    <property type="evidence" value="ECO:0007669"/>
    <property type="project" value="InterPro"/>
</dbReference>
<dbReference type="GO" id="GO:0016798">
    <property type="term" value="F:hydrolase activity, acting on glycosyl bonds"/>
    <property type="evidence" value="ECO:0007669"/>
    <property type="project" value="InterPro"/>
</dbReference>
<evidence type="ECO:0000256" key="1">
    <source>
        <dbReference type="ARBA" id="ARBA00009800"/>
    </source>
</evidence>
<dbReference type="GO" id="GO:0005615">
    <property type="term" value="C:extracellular space"/>
    <property type="evidence" value="ECO:0007669"/>
    <property type="project" value="TreeGrafter"/>
</dbReference>
<dbReference type="SUPFAM" id="SSF51445">
    <property type="entry name" value="(Trans)glycosidases"/>
    <property type="match status" value="1"/>
</dbReference>
<dbReference type="FunFam" id="3.20.20.80:FF:000024">
    <property type="entry name" value="Heparanase 2"/>
    <property type="match status" value="1"/>
</dbReference>
<feature type="chain" id="PRO_5013095820" description="Heparanase" evidence="2">
    <location>
        <begin position="30"/>
        <end position="494"/>
    </location>
</feature>
<evidence type="ECO:0000256" key="2">
    <source>
        <dbReference type="SAM" id="SignalP"/>
    </source>
</evidence>
<evidence type="ECO:0000313" key="3">
    <source>
        <dbReference type="EMBL" id="JAV57160.1"/>
    </source>
</evidence>
<name>A0A1Y1KAI0_PHOPY</name>
<dbReference type="EMBL" id="GEZM01090927">
    <property type="protein sequence ID" value="JAV57160.1"/>
    <property type="molecule type" value="Transcribed_RNA"/>
</dbReference>
<evidence type="ECO:0008006" key="4">
    <source>
        <dbReference type="Google" id="ProtNLM"/>
    </source>
</evidence>
<accession>A0A1Y1KAI0</accession>
<dbReference type="AlphaFoldDB" id="A0A1Y1KAI0"/>
<comment type="similarity">
    <text evidence="1">Belongs to the glycosyl hydrolase 79 family.</text>
</comment>
<proteinExistence type="inferred from homology"/>
<dbReference type="InterPro" id="IPR017853">
    <property type="entry name" value="GH"/>
</dbReference>
<dbReference type="Gene3D" id="3.20.20.80">
    <property type="entry name" value="Glycosidases"/>
    <property type="match status" value="1"/>
</dbReference>
<dbReference type="InterPro" id="IPR005199">
    <property type="entry name" value="Glyco_hydro_79"/>
</dbReference>
<dbReference type="Pfam" id="PF03662">
    <property type="entry name" value="Glyco_hydro_79n"/>
    <property type="match status" value="1"/>
</dbReference>
<organism evidence="3">
    <name type="scientific">Photinus pyralis</name>
    <name type="common">Common eastern firefly</name>
    <name type="synonym">Lampyris pyralis</name>
    <dbReference type="NCBI Taxonomy" id="7054"/>
    <lineage>
        <taxon>Eukaryota</taxon>
        <taxon>Metazoa</taxon>
        <taxon>Ecdysozoa</taxon>
        <taxon>Arthropoda</taxon>
        <taxon>Hexapoda</taxon>
        <taxon>Insecta</taxon>
        <taxon>Pterygota</taxon>
        <taxon>Neoptera</taxon>
        <taxon>Endopterygota</taxon>
        <taxon>Coleoptera</taxon>
        <taxon>Polyphaga</taxon>
        <taxon>Elateriformia</taxon>
        <taxon>Elateroidea</taxon>
        <taxon>Lampyridae</taxon>
        <taxon>Lampyrinae</taxon>
        <taxon>Photinus</taxon>
    </lineage>
</organism>
<protein>
    <recommendedName>
        <fullName evidence="4">Heparanase</fullName>
    </recommendedName>
</protein>
<reference evidence="3" key="1">
    <citation type="journal article" date="2016" name="Sci. Rep.">
        <title>Molecular characterization of firefly nuptial gifts: a multi-omics approach sheds light on postcopulatory sexual selection.</title>
        <authorList>
            <person name="Al-Wathiqui N."/>
            <person name="Fallon T.R."/>
            <person name="South A."/>
            <person name="Weng J.K."/>
            <person name="Lewis S.M."/>
        </authorList>
    </citation>
    <scope>NUCLEOTIDE SEQUENCE</scope>
</reference>
<keyword evidence="2" id="KW-0732">Signal</keyword>